<gene>
    <name evidence="2" type="ORF">PAXINDRAFT_168817</name>
</gene>
<dbReference type="OrthoDB" id="3267993at2759"/>
<dbReference type="AlphaFoldDB" id="A0A0C9UA04"/>
<dbReference type="EMBL" id="KN819335">
    <property type="protein sequence ID" value="KIJ15811.1"/>
    <property type="molecule type" value="Genomic_DNA"/>
</dbReference>
<organism evidence="2 3">
    <name type="scientific">Paxillus involutus ATCC 200175</name>
    <dbReference type="NCBI Taxonomy" id="664439"/>
    <lineage>
        <taxon>Eukaryota</taxon>
        <taxon>Fungi</taxon>
        <taxon>Dikarya</taxon>
        <taxon>Basidiomycota</taxon>
        <taxon>Agaricomycotina</taxon>
        <taxon>Agaricomycetes</taxon>
        <taxon>Agaricomycetidae</taxon>
        <taxon>Boletales</taxon>
        <taxon>Paxilineae</taxon>
        <taxon>Paxillaceae</taxon>
        <taxon>Paxillus</taxon>
    </lineage>
</organism>
<feature type="region of interest" description="Disordered" evidence="1">
    <location>
        <begin position="57"/>
        <end position="107"/>
    </location>
</feature>
<evidence type="ECO:0000313" key="3">
    <source>
        <dbReference type="Proteomes" id="UP000053647"/>
    </source>
</evidence>
<dbReference type="Proteomes" id="UP000053647">
    <property type="component" value="Unassembled WGS sequence"/>
</dbReference>
<evidence type="ECO:0000256" key="1">
    <source>
        <dbReference type="SAM" id="MobiDB-lite"/>
    </source>
</evidence>
<name>A0A0C9UA04_PAXIN</name>
<proteinExistence type="predicted"/>
<protein>
    <submittedName>
        <fullName evidence="2">Uncharacterized protein</fullName>
    </submittedName>
</protein>
<accession>A0A0C9UA04</accession>
<sequence>MPAVPQSNLQGLRAEKLVALPSFSCSLSSLPQATSLDGVSLHPSMYAQHAAESEAKLKKVLSKTAASMPHSSSPNPPYMNPPPHNPYSTSSSSPLMMRKSQKPKFHA</sequence>
<feature type="compositionally biased region" description="Pro residues" evidence="1">
    <location>
        <begin position="74"/>
        <end position="85"/>
    </location>
</feature>
<reference evidence="3" key="2">
    <citation type="submission" date="2015-01" db="EMBL/GenBank/DDBJ databases">
        <title>Evolutionary Origins and Diversification of the Mycorrhizal Mutualists.</title>
        <authorList>
            <consortium name="DOE Joint Genome Institute"/>
            <consortium name="Mycorrhizal Genomics Consortium"/>
            <person name="Kohler A."/>
            <person name="Kuo A."/>
            <person name="Nagy L.G."/>
            <person name="Floudas D."/>
            <person name="Copeland A."/>
            <person name="Barry K.W."/>
            <person name="Cichocki N."/>
            <person name="Veneault-Fourrey C."/>
            <person name="LaButti K."/>
            <person name="Lindquist E.A."/>
            <person name="Lipzen A."/>
            <person name="Lundell T."/>
            <person name="Morin E."/>
            <person name="Murat C."/>
            <person name="Riley R."/>
            <person name="Ohm R."/>
            <person name="Sun H."/>
            <person name="Tunlid A."/>
            <person name="Henrissat B."/>
            <person name="Grigoriev I.V."/>
            <person name="Hibbett D.S."/>
            <person name="Martin F."/>
        </authorList>
    </citation>
    <scope>NUCLEOTIDE SEQUENCE [LARGE SCALE GENOMIC DNA]</scope>
    <source>
        <strain evidence="3">ATCC 200175</strain>
    </source>
</reference>
<evidence type="ECO:0000313" key="2">
    <source>
        <dbReference type="EMBL" id="KIJ15811.1"/>
    </source>
</evidence>
<keyword evidence="3" id="KW-1185">Reference proteome</keyword>
<reference evidence="2 3" key="1">
    <citation type="submission" date="2014-06" db="EMBL/GenBank/DDBJ databases">
        <authorList>
            <consortium name="DOE Joint Genome Institute"/>
            <person name="Kuo A."/>
            <person name="Kohler A."/>
            <person name="Nagy L.G."/>
            <person name="Floudas D."/>
            <person name="Copeland A."/>
            <person name="Barry K.W."/>
            <person name="Cichocki N."/>
            <person name="Veneault-Fourrey C."/>
            <person name="LaButti K."/>
            <person name="Lindquist E.A."/>
            <person name="Lipzen A."/>
            <person name="Lundell T."/>
            <person name="Morin E."/>
            <person name="Murat C."/>
            <person name="Sun H."/>
            <person name="Tunlid A."/>
            <person name="Henrissat B."/>
            <person name="Grigoriev I.V."/>
            <person name="Hibbett D.S."/>
            <person name="Martin F."/>
            <person name="Nordberg H.P."/>
            <person name="Cantor M.N."/>
            <person name="Hua S.X."/>
        </authorList>
    </citation>
    <scope>NUCLEOTIDE SEQUENCE [LARGE SCALE GENOMIC DNA]</scope>
    <source>
        <strain evidence="2 3">ATCC 200175</strain>
    </source>
</reference>
<dbReference type="HOGENOM" id="CLU_177938_0_0_1"/>